<feature type="coiled-coil region" evidence="1">
    <location>
        <begin position="8"/>
        <end position="35"/>
    </location>
</feature>
<name>A0A7J0EQK2_9ERIC</name>
<evidence type="ECO:0008006" key="4">
    <source>
        <dbReference type="Google" id="ProtNLM"/>
    </source>
</evidence>
<reference evidence="2 3" key="1">
    <citation type="submission" date="2019-07" db="EMBL/GenBank/DDBJ databases">
        <title>De Novo Assembly of kiwifruit Actinidia rufa.</title>
        <authorList>
            <person name="Sugita-Konishi S."/>
            <person name="Sato K."/>
            <person name="Mori E."/>
            <person name="Abe Y."/>
            <person name="Kisaki G."/>
            <person name="Hamano K."/>
            <person name="Suezawa K."/>
            <person name="Otani M."/>
            <person name="Fukuda T."/>
            <person name="Manabe T."/>
            <person name="Gomi K."/>
            <person name="Tabuchi M."/>
            <person name="Akimitsu K."/>
            <person name="Kataoka I."/>
        </authorList>
    </citation>
    <scope>NUCLEOTIDE SEQUENCE [LARGE SCALE GENOMIC DNA]</scope>
    <source>
        <strain evidence="3">cv. Fuchu</strain>
    </source>
</reference>
<keyword evidence="1" id="KW-0175">Coiled coil</keyword>
<accession>A0A7J0EQK2</accession>
<sequence>MVPLRTMLDQATNHVVQLKQNVEEIERRKAHLEADNGGESSRAVGSMSPVLMVRERDSTLVVSLGVEQQLEVT</sequence>
<dbReference type="Proteomes" id="UP000585474">
    <property type="component" value="Unassembled WGS sequence"/>
</dbReference>
<keyword evidence="3" id="KW-1185">Reference proteome</keyword>
<evidence type="ECO:0000256" key="1">
    <source>
        <dbReference type="SAM" id="Coils"/>
    </source>
</evidence>
<evidence type="ECO:0000313" key="3">
    <source>
        <dbReference type="Proteomes" id="UP000585474"/>
    </source>
</evidence>
<evidence type="ECO:0000313" key="2">
    <source>
        <dbReference type="EMBL" id="GFY88289.1"/>
    </source>
</evidence>
<comment type="caution">
    <text evidence="2">The sequence shown here is derived from an EMBL/GenBank/DDBJ whole genome shotgun (WGS) entry which is preliminary data.</text>
</comment>
<gene>
    <name evidence="2" type="ORF">Acr_06g0002290</name>
</gene>
<organism evidence="2 3">
    <name type="scientific">Actinidia rufa</name>
    <dbReference type="NCBI Taxonomy" id="165716"/>
    <lineage>
        <taxon>Eukaryota</taxon>
        <taxon>Viridiplantae</taxon>
        <taxon>Streptophyta</taxon>
        <taxon>Embryophyta</taxon>
        <taxon>Tracheophyta</taxon>
        <taxon>Spermatophyta</taxon>
        <taxon>Magnoliopsida</taxon>
        <taxon>eudicotyledons</taxon>
        <taxon>Gunneridae</taxon>
        <taxon>Pentapetalae</taxon>
        <taxon>asterids</taxon>
        <taxon>Ericales</taxon>
        <taxon>Actinidiaceae</taxon>
        <taxon>Actinidia</taxon>
    </lineage>
</organism>
<protein>
    <recommendedName>
        <fullName evidence="4">Basic helix-loop-helix (BHLH) DNA-binding superfamily protein</fullName>
    </recommendedName>
</protein>
<dbReference type="AlphaFoldDB" id="A0A7J0EQK2"/>
<proteinExistence type="predicted"/>
<dbReference type="EMBL" id="BJWL01000006">
    <property type="protein sequence ID" value="GFY88289.1"/>
    <property type="molecule type" value="Genomic_DNA"/>
</dbReference>